<keyword evidence="3" id="KW-0645">Protease</keyword>
<dbReference type="PANTHER" id="PTHR43655:SF8">
    <property type="entry name" value="PARAPLEGIN"/>
    <property type="match status" value="1"/>
</dbReference>
<keyword evidence="6" id="KW-0547">Nucleotide-binding</keyword>
<dbReference type="SMART" id="SM00382">
    <property type="entry name" value="AAA"/>
    <property type="match status" value="1"/>
</dbReference>
<dbReference type="Proteomes" id="UP000789390">
    <property type="component" value="Unassembled WGS sequence"/>
</dbReference>
<dbReference type="OrthoDB" id="1413014at2759"/>
<dbReference type="GO" id="GO:0005745">
    <property type="term" value="C:m-AAA complex"/>
    <property type="evidence" value="ECO:0007669"/>
    <property type="project" value="TreeGrafter"/>
</dbReference>
<comment type="caution">
    <text evidence="17">The sequence shown here is derived from an EMBL/GenBank/DDBJ whole genome shotgun (WGS) entry which is preliminary data.</text>
</comment>
<dbReference type="InterPro" id="IPR000642">
    <property type="entry name" value="Peptidase_M41"/>
</dbReference>
<keyword evidence="11 15" id="KW-1133">Transmembrane helix</keyword>
<evidence type="ECO:0000256" key="10">
    <source>
        <dbReference type="ARBA" id="ARBA00022946"/>
    </source>
</evidence>
<dbReference type="InterPro" id="IPR011546">
    <property type="entry name" value="Pept_M41_FtsH_extracell"/>
</dbReference>
<evidence type="ECO:0000256" key="1">
    <source>
        <dbReference type="ARBA" id="ARBA00001947"/>
    </source>
</evidence>
<evidence type="ECO:0000256" key="4">
    <source>
        <dbReference type="ARBA" id="ARBA00022692"/>
    </source>
</evidence>
<sequence>MAQLFSNKSKLASVLQKYGRHIISKSLGECRSLLYLRRDGFVTSSLHANKTWLHKRNIHIVKQEYSAVLQLVKRSLPRNHEFKNCTRGFTSSSHHMQSNNKDPPDDQKKNKDDKNDNNDDKKISSMLAKAIMWMFTGYMLITIISLMFPGGNQPEIVRYVSWTEFLHHMLAKGEVAEIIVRPDVDIVTIVLHPGAVIKGRRIDHRTFHMNIIDTNKFEEKLRAAEQRLGISAGQGVPIVYERTDTAGRLLTTLIAAAIVISIISRMKFKSPISMDAFTQMSRAKFTLVDPVTGGGKGVRFVDVAGLKEVKVEVLEFVDYLKRPEHYKKLGAKVPKGALLLGPPGCGKTLLAKAVATEAEVPFLSMNGSEFIEVVGGLGAARVRDLFKEARKRAPCIIYIDEIDAIGRQRSQGGGAFDGASGESEQTLNQLLVEMDGMSTREGVLMLASTNRAEVLDKALLRPGRFDRHIMIDLPTLEERKEIFEHHLKSIKMENSPSFYSKRMASLTPGFSGADIAAVCNEAALRAAIVPRTSQALGFAQYTPTDKRLFSTEEIFERMCMALGGRVAESITFNRVTTGAQNDLQKVTKIAYSQVRTYGMSETMGPISFPDEDRNSREFGRRPYSKRLANTMDDEARNIIARAYKRTESILLQHRHMLEKMAEELLIKETLNYHDVEALIGPPPHGQKQLIEPLQFEAEINEQAGIAPGDSSVVVFLYRGQLNNNNNNTRENRTDRLEIMAICGKLKTFQKTFEKGGISGVLSNFGHGSSGEAVALAEGSDSGARESEAGPITAACDWLAW</sequence>
<dbReference type="SUPFAM" id="SSF52540">
    <property type="entry name" value="P-loop containing nucleoside triphosphate hydrolases"/>
    <property type="match status" value="1"/>
</dbReference>
<evidence type="ECO:0000256" key="6">
    <source>
        <dbReference type="ARBA" id="ARBA00022741"/>
    </source>
</evidence>
<dbReference type="AlphaFoldDB" id="A0A8J2WCR1"/>
<evidence type="ECO:0000256" key="8">
    <source>
        <dbReference type="ARBA" id="ARBA00022833"/>
    </source>
</evidence>
<keyword evidence="10" id="KW-0809">Transit peptide</keyword>
<keyword evidence="13 15" id="KW-0472">Membrane</keyword>
<dbReference type="FunFam" id="3.40.50.300:FF:000277">
    <property type="entry name" value="ATP-dependent zinc metalloprotease FtsH"/>
    <property type="match status" value="1"/>
</dbReference>
<evidence type="ECO:0000256" key="11">
    <source>
        <dbReference type="ARBA" id="ARBA00022989"/>
    </source>
</evidence>
<dbReference type="GO" id="GO:0034982">
    <property type="term" value="P:mitochondrial protein processing"/>
    <property type="evidence" value="ECO:0007669"/>
    <property type="project" value="TreeGrafter"/>
</dbReference>
<gene>
    <name evidence="17" type="ORF">DGAL_LOCUS17228</name>
</gene>
<evidence type="ECO:0000256" key="5">
    <source>
        <dbReference type="ARBA" id="ARBA00022723"/>
    </source>
</evidence>
<feature type="transmembrane region" description="Helical" evidence="15">
    <location>
        <begin position="130"/>
        <end position="148"/>
    </location>
</feature>
<dbReference type="InterPro" id="IPR050928">
    <property type="entry name" value="ATP-dep_Zn_Metalloprotease"/>
</dbReference>
<name>A0A8J2WCR1_9CRUS</name>
<dbReference type="GO" id="GO:0004222">
    <property type="term" value="F:metalloendopeptidase activity"/>
    <property type="evidence" value="ECO:0007669"/>
    <property type="project" value="InterPro"/>
</dbReference>
<keyword evidence="4 15" id="KW-0812">Transmembrane</keyword>
<dbReference type="GO" id="GO:0008270">
    <property type="term" value="F:zinc ion binding"/>
    <property type="evidence" value="ECO:0007669"/>
    <property type="project" value="InterPro"/>
</dbReference>
<keyword evidence="8" id="KW-0862">Zinc</keyword>
<protein>
    <recommendedName>
        <fullName evidence="16">AAA+ ATPase domain-containing protein</fullName>
    </recommendedName>
</protein>
<dbReference type="CDD" id="cd19501">
    <property type="entry name" value="RecA-like_FtsH"/>
    <property type="match status" value="1"/>
</dbReference>
<evidence type="ECO:0000256" key="9">
    <source>
        <dbReference type="ARBA" id="ARBA00022840"/>
    </source>
</evidence>
<dbReference type="InterPro" id="IPR003959">
    <property type="entry name" value="ATPase_AAA_core"/>
</dbReference>
<keyword evidence="18" id="KW-1185">Reference proteome</keyword>
<dbReference type="InterPro" id="IPR037219">
    <property type="entry name" value="Peptidase_M41-like"/>
</dbReference>
<comment type="cofactor">
    <cofactor evidence="1">
        <name>Zn(2+)</name>
        <dbReference type="ChEBI" id="CHEBI:29105"/>
    </cofactor>
</comment>
<dbReference type="InterPro" id="IPR027417">
    <property type="entry name" value="P-loop_NTPase"/>
</dbReference>
<evidence type="ECO:0000256" key="13">
    <source>
        <dbReference type="ARBA" id="ARBA00023136"/>
    </source>
</evidence>
<evidence type="ECO:0000256" key="3">
    <source>
        <dbReference type="ARBA" id="ARBA00022670"/>
    </source>
</evidence>
<evidence type="ECO:0000256" key="14">
    <source>
        <dbReference type="SAM" id="MobiDB-lite"/>
    </source>
</evidence>
<dbReference type="Gene3D" id="3.40.1690.20">
    <property type="match status" value="1"/>
</dbReference>
<organism evidence="17 18">
    <name type="scientific">Daphnia galeata</name>
    <dbReference type="NCBI Taxonomy" id="27404"/>
    <lineage>
        <taxon>Eukaryota</taxon>
        <taxon>Metazoa</taxon>
        <taxon>Ecdysozoa</taxon>
        <taxon>Arthropoda</taxon>
        <taxon>Crustacea</taxon>
        <taxon>Branchiopoda</taxon>
        <taxon>Diplostraca</taxon>
        <taxon>Cladocera</taxon>
        <taxon>Anomopoda</taxon>
        <taxon>Daphniidae</taxon>
        <taxon>Daphnia</taxon>
    </lineage>
</organism>
<dbReference type="Pfam" id="PF06480">
    <property type="entry name" value="FtsH_ext"/>
    <property type="match status" value="1"/>
</dbReference>
<dbReference type="Pfam" id="PF00004">
    <property type="entry name" value="AAA"/>
    <property type="match status" value="1"/>
</dbReference>
<keyword evidence="9" id="KW-0067">ATP-binding</keyword>
<evidence type="ECO:0000256" key="2">
    <source>
        <dbReference type="ARBA" id="ARBA00004141"/>
    </source>
</evidence>
<keyword evidence="12" id="KW-0482">Metalloprotease</keyword>
<feature type="domain" description="AAA+ ATPase" evidence="16">
    <location>
        <begin position="333"/>
        <end position="475"/>
    </location>
</feature>
<reference evidence="17" key="1">
    <citation type="submission" date="2021-11" db="EMBL/GenBank/DDBJ databases">
        <authorList>
            <person name="Schell T."/>
        </authorList>
    </citation>
    <scope>NUCLEOTIDE SEQUENCE</scope>
    <source>
        <strain evidence="17">M5</strain>
    </source>
</reference>
<dbReference type="SUPFAM" id="SSF140990">
    <property type="entry name" value="FtsH protease domain-like"/>
    <property type="match status" value="1"/>
</dbReference>
<evidence type="ECO:0000256" key="7">
    <source>
        <dbReference type="ARBA" id="ARBA00022801"/>
    </source>
</evidence>
<evidence type="ECO:0000256" key="15">
    <source>
        <dbReference type="SAM" id="Phobius"/>
    </source>
</evidence>
<proteinExistence type="predicted"/>
<dbReference type="Gene3D" id="3.40.50.300">
    <property type="entry name" value="P-loop containing nucleotide triphosphate hydrolases"/>
    <property type="match status" value="1"/>
</dbReference>
<dbReference type="Pfam" id="PF01434">
    <property type="entry name" value="Peptidase_M41"/>
    <property type="match status" value="1"/>
</dbReference>
<evidence type="ECO:0000313" key="18">
    <source>
        <dbReference type="Proteomes" id="UP000789390"/>
    </source>
</evidence>
<comment type="subcellular location">
    <subcellularLocation>
        <location evidence="2">Membrane</location>
        <topology evidence="2">Multi-pass membrane protein</topology>
    </subcellularLocation>
</comment>
<dbReference type="GO" id="GO:0004176">
    <property type="term" value="F:ATP-dependent peptidase activity"/>
    <property type="evidence" value="ECO:0007669"/>
    <property type="project" value="InterPro"/>
</dbReference>
<dbReference type="EMBL" id="CAKKLH010000337">
    <property type="protein sequence ID" value="CAH0113343.1"/>
    <property type="molecule type" value="Genomic_DNA"/>
</dbReference>
<evidence type="ECO:0000259" key="16">
    <source>
        <dbReference type="SMART" id="SM00382"/>
    </source>
</evidence>
<feature type="compositionally biased region" description="Basic and acidic residues" evidence="14">
    <location>
        <begin position="102"/>
        <end position="120"/>
    </location>
</feature>
<dbReference type="PANTHER" id="PTHR43655">
    <property type="entry name" value="ATP-DEPENDENT PROTEASE"/>
    <property type="match status" value="1"/>
</dbReference>
<accession>A0A8J2WCR1</accession>
<keyword evidence="5" id="KW-0479">Metal-binding</keyword>
<dbReference type="InterPro" id="IPR003593">
    <property type="entry name" value="AAA+_ATPase"/>
</dbReference>
<keyword evidence="7" id="KW-0378">Hydrolase</keyword>
<dbReference type="GO" id="GO:0005524">
    <property type="term" value="F:ATP binding"/>
    <property type="evidence" value="ECO:0007669"/>
    <property type="project" value="UniProtKB-KW"/>
</dbReference>
<feature type="region of interest" description="Disordered" evidence="14">
    <location>
        <begin position="83"/>
        <end position="120"/>
    </location>
</feature>
<feature type="compositionally biased region" description="Polar residues" evidence="14">
    <location>
        <begin position="87"/>
        <end position="98"/>
    </location>
</feature>
<dbReference type="GO" id="GO:0016887">
    <property type="term" value="F:ATP hydrolysis activity"/>
    <property type="evidence" value="ECO:0007669"/>
    <property type="project" value="InterPro"/>
</dbReference>
<evidence type="ECO:0000313" key="17">
    <source>
        <dbReference type="EMBL" id="CAH0113343.1"/>
    </source>
</evidence>
<dbReference type="Gene3D" id="1.20.58.760">
    <property type="entry name" value="Peptidase M41"/>
    <property type="match status" value="1"/>
</dbReference>
<evidence type="ECO:0000256" key="12">
    <source>
        <dbReference type="ARBA" id="ARBA00023049"/>
    </source>
</evidence>